<accession>A0A9X3FX50</accession>
<sequence length="61" mass="6881">MFNPTGVWNSRLGGWEPDEEDGEEYIVYFTGSVRVVANSEEEAIEGVSALDVEDWDVEVEK</sequence>
<organism evidence="1 2">
    <name type="scientific">Aerococcus kribbianus</name>
    <dbReference type="NCBI Taxonomy" id="2999064"/>
    <lineage>
        <taxon>Bacteria</taxon>
        <taxon>Bacillati</taxon>
        <taxon>Bacillota</taxon>
        <taxon>Bacilli</taxon>
        <taxon>Lactobacillales</taxon>
        <taxon>Aerococcaceae</taxon>
        <taxon>Aerococcus</taxon>
    </lineage>
</organism>
<evidence type="ECO:0000313" key="2">
    <source>
        <dbReference type="Proteomes" id="UP001146670"/>
    </source>
</evidence>
<proteinExistence type="predicted"/>
<dbReference type="EMBL" id="JAPRFR010000002">
    <property type="protein sequence ID" value="MCZ0726142.1"/>
    <property type="molecule type" value="Genomic_DNA"/>
</dbReference>
<reference evidence="1" key="1">
    <citation type="submission" date="2022-12" db="EMBL/GenBank/DDBJ databases">
        <title>Description and comparative metabolic analysis of Aerococcus sp. nov., isolated from the feces of a pig.</title>
        <authorList>
            <person name="Chang Y.-H."/>
        </authorList>
    </citation>
    <scope>NUCLEOTIDE SEQUENCE</scope>
    <source>
        <strain evidence="1">YH-aer222</strain>
    </source>
</reference>
<keyword evidence="2" id="KW-1185">Reference proteome</keyword>
<dbReference type="Proteomes" id="UP001146670">
    <property type="component" value="Unassembled WGS sequence"/>
</dbReference>
<evidence type="ECO:0000313" key="1">
    <source>
        <dbReference type="EMBL" id="MCZ0726142.1"/>
    </source>
</evidence>
<dbReference type="RefSeq" id="WP_268752467.1">
    <property type="nucleotide sequence ID" value="NZ_JAPRFQ010000002.1"/>
</dbReference>
<name>A0A9X3FX50_9LACT</name>
<gene>
    <name evidence="1" type="ORF">OW157_06085</name>
</gene>
<dbReference type="AlphaFoldDB" id="A0A9X3FX50"/>
<protein>
    <submittedName>
        <fullName evidence="1">Uncharacterized protein</fullName>
    </submittedName>
</protein>
<comment type="caution">
    <text evidence="1">The sequence shown here is derived from an EMBL/GenBank/DDBJ whole genome shotgun (WGS) entry which is preliminary data.</text>
</comment>